<dbReference type="RefSeq" id="XP_628719.1">
    <property type="nucleotide sequence ID" value="XM_628717.1"/>
</dbReference>
<sequence length="15" mass="1902">MFFNMKDRKSERLIS</sequence>
<protein>
    <submittedName>
        <fullName evidence="1">Uncharacterized protein</fullName>
    </submittedName>
</protein>
<dbReference type="EMBL" id="AAFI02000254">
    <property type="protein sequence ID" value="EAL60306.1"/>
    <property type="molecule type" value="Genomic_DNA"/>
</dbReference>
<evidence type="ECO:0000313" key="1">
    <source>
        <dbReference type="EMBL" id="EAL60306.1"/>
    </source>
</evidence>
<evidence type="ECO:0000313" key="2">
    <source>
        <dbReference type="Proteomes" id="UP000002195"/>
    </source>
</evidence>
<name>Q54AL8_DICDI</name>
<dbReference type="InParanoid" id="Q54AL8"/>
<dbReference type="Proteomes" id="UP000002195">
    <property type="component" value="Unassembled WGS sequence"/>
</dbReference>
<dbReference type="KEGG" id="ddi:DDB_G0294356"/>
<reference evidence="1 2" key="1">
    <citation type="journal article" date="2005" name="Nature">
        <title>The genome of the social amoeba Dictyostelium discoideum.</title>
        <authorList>
            <consortium name="The Dictyostelium discoideum Sequencing Consortium"/>
            <person name="Eichinger L."/>
            <person name="Pachebat J.A."/>
            <person name="Glockner G."/>
            <person name="Rajandream M.A."/>
            <person name="Sucgang R."/>
            <person name="Berriman M."/>
            <person name="Song J."/>
            <person name="Olsen R."/>
            <person name="Szafranski K."/>
            <person name="Xu Q."/>
            <person name="Tunggal B."/>
            <person name="Kummerfeld S."/>
            <person name="Madera M."/>
            <person name="Konfortov B.A."/>
            <person name="Rivero F."/>
            <person name="Bankier A.T."/>
            <person name="Lehmann R."/>
            <person name="Hamlin N."/>
            <person name="Davies R."/>
            <person name="Gaudet P."/>
            <person name="Fey P."/>
            <person name="Pilcher K."/>
            <person name="Chen G."/>
            <person name="Saunders D."/>
            <person name="Sodergren E."/>
            <person name="Davis P."/>
            <person name="Kerhornou A."/>
            <person name="Nie X."/>
            <person name="Hall N."/>
            <person name="Anjard C."/>
            <person name="Hemphill L."/>
            <person name="Bason N."/>
            <person name="Farbrother P."/>
            <person name="Desany B."/>
            <person name="Just E."/>
            <person name="Morio T."/>
            <person name="Rost R."/>
            <person name="Churcher C."/>
            <person name="Cooper J."/>
            <person name="Haydock S."/>
            <person name="van Driessche N."/>
            <person name="Cronin A."/>
            <person name="Goodhead I."/>
            <person name="Muzny D."/>
            <person name="Mourier T."/>
            <person name="Pain A."/>
            <person name="Lu M."/>
            <person name="Harper D."/>
            <person name="Lindsay R."/>
            <person name="Hauser H."/>
            <person name="James K."/>
            <person name="Quiles M."/>
            <person name="Madan Babu M."/>
            <person name="Saito T."/>
            <person name="Buchrieser C."/>
            <person name="Wardroper A."/>
            <person name="Felder M."/>
            <person name="Thangavelu M."/>
            <person name="Johnson D."/>
            <person name="Knights A."/>
            <person name="Loulseged H."/>
            <person name="Mungall K."/>
            <person name="Oliver K."/>
            <person name="Price C."/>
            <person name="Quail M.A."/>
            <person name="Urushihara H."/>
            <person name="Hernandez J."/>
            <person name="Rabbinowitsch E."/>
            <person name="Steffen D."/>
            <person name="Sanders M."/>
            <person name="Ma J."/>
            <person name="Kohara Y."/>
            <person name="Sharp S."/>
            <person name="Simmonds M."/>
            <person name="Spiegler S."/>
            <person name="Tivey A."/>
            <person name="Sugano S."/>
            <person name="White B."/>
            <person name="Walker D."/>
            <person name="Woodward J."/>
            <person name="Winckler T."/>
            <person name="Tanaka Y."/>
            <person name="Shaulsky G."/>
            <person name="Schleicher M."/>
            <person name="Weinstock G."/>
            <person name="Rosenthal A."/>
            <person name="Cox E.C."/>
            <person name="Chisholm R.L."/>
            <person name="Gibbs R."/>
            <person name="Loomis W.F."/>
            <person name="Platzer M."/>
            <person name="Kay R.R."/>
            <person name="Williams J."/>
            <person name="Dear P.H."/>
            <person name="Noegel A.A."/>
            <person name="Barrell B."/>
            <person name="Kuspa A."/>
        </authorList>
    </citation>
    <scope>NUCLEOTIDE SEQUENCE [LARGE SCALE GENOMIC DNA]</scope>
    <source>
        <strain evidence="1 2">AX4</strain>
    </source>
</reference>
<accession>Q54AL8</accession>
<dbReference type="HOGENOM" id="CLU_3434305_0_0_1"/>
<organism evidence="1 2">
    <name type="scientific">Dictyostelium discoideum</name>
    <name type="common">Social amoeba</name>
    <dbReference type="NCBI Taxonomy" id="44689"/>
    <lineage>
        <taxon>Eukaryota</taxon>
        <taxon>Amoebozoa</taxon>
        <taxon>Evosea</taxon>
        <taxon>Eumycetozoa</taxon>
        <taxon>Dictyostelia</taxon>
        <taxon>Dictyosteliales</taxon>
        <taxon>Dictyosteliaceae</taxon>
        <taxon>Dictyostelium</taxon>
    </lineage>
</organism>
<proteinExistence type="predicted"/>
<keyword evidence="2" id="KW-1185">Reference proteome</keyword>
<gene>
    <name evidence="1" type="ORF">DDB_G0294356</name>
</gene>
<dbReference type="GeneID" id="3385383"/>
<comment type="caution">
    <text evidence="1">The sequence shown here is derived from an EMBL/GenBank/DDBJ whole genome shotgun (WGS) entry which is preliminary data.</text>
</comment>